<gene>
    <name evidence="2" type="ORF">METZ01_LOCUS99818</name>
</gene>
<evidence type="ECO:0000313" key="2">
    <source>
        <dbReference type="EMBL" id="SVA46964.1"/>
    </source>
</evidence>
<dbReference type="InterPro" id="IPR051049">
    <property type="entry name" value="Dienelactone_hydrolase-like"/>
</dbReference>
<proteinExistence type="predicted"/>
<dbReference type="PANTHER" id="PTHR46623:SF6">
    <property type="entry name" value="ALPHA_BETA-HYDROLASES SUPERFAMILY PROTEIN"/>
    <property type="match status" value="1"/>
</dbReference>
<dbReference type="PANTHER" id="PTHR46623">
    <property type="entry name" value="CARBOXYMETHYLENEBUTENOLIDASE-RELATED"/>
    <property type="match status" value="1"/>
</dbReference>
<protein>
    <recommendedName>
        <fullName evidence="1">Dienelactone hydrolase domain-containing protein</fullName>
    </recommendedName>
</protein>
<dbReference type="Gene3D" id="3.40.50.1820">
    <property type="entry name" value="alpha/beta hydrolase"/>
    <property type="match status" value="1"/>
</dbReference>
<dbReference type="SUPFAM" id="SSF53474">
    <property type="entry name" value="alpha/beta-Hydrolases"/>
    <property type="match status" value="1"/>
</dbReference>
<accession>A0A381W3A5</accession>
<dbReference type="InterPro" id="IPR029058">
    <property type="entry name" value="AB_hydrolase_fold"/>
</dbReference>
<reference evidence="2" key="1">
    <citation type="submission" date="2018-05" db="EMBL/GenBank/DDBJ databases">
        <authorList>
            <person name="Lanie J.A."/>
            <person name="Ng W.-L."/>
            <person name="Kazmierczak K.M."/>
            <person name="Andrzejewski T.M."/>
            <person name="Davidsen T.M."/>
            <person name="Wayne K.J."/>
            <person name="Tettelin H."/>
            <person name="Glass J.I."/>
            <person name="Rusch D."/>
            <person name="Podicherti R."/>
            <person name="Tsui H.-C.T."/>
            <person name="Winkler M.E."/>
        </authorList>
    </citation>
    <scope>NUCLEOTIDE SEQUENCE</scope>
</reference>
<evidence type="ECO:0000259" key="1">
    <source>
        <dbReference type="Pfam" id="PF01738"/>
    </source>
</evidence>
<organism evidence="2">
    <name type="scientific">marine metagenome</name>
    <dbReference type="NCBI Taxonomy" id="408172"/>
    <lineage>
        <taxon>unclassified sequences</taxon>
        <taxon>metagenomes</taxon>
        <taxon>ecological metagenomes</taxon>
    </lineage>
</organism>
<sequence length="184" mass="20374">MHTIQTVTVQDSEMEVFLFMPQGEGPHHGLILAQHIPVGHTGLENDEFTLRTAERYALNGFAVAAPFIFHWWPKEETVEVKREEFRDDWTVQDLATTYDLLAGRDNVYGDRIGVVGHCWGGRVSWLGACHNPKLAACVMFYGGRVELAMDPGTPPAIDLAGQIKCPVTGYFGSFGCCRCGSRVS</sequence>
<dbReference type="Pfam" id="PF01738">
    <property type="entry name" value="DLH"/>
    <property type="match status" value="1"/>
</dbReference>
<dbReference type="EMBL" id="UINC01010567">
    <property type="protein sequence ID" value="SVA46964.1"/>
    <property type="molecule type" value="Genomic_DNA"/>
</dbReference>
<dbReference type="GO" id="GO:0016787">
    <property type="term" value="F:hydrolase activity"/>
    <property type="evidence" value="ECO:0007669"/>
    <property type="project" value="InterPro"/>
</dbReference>
<dbReference type="AlphaFoldDB" id="A0A381W3A5"/>
<name>A0A381W3A5_9ZZZZ</name>
<feature type="domain" description="Dienelactone hydrolase" evidence="1">
    <location>
        <begin position="15"/>
        <end position="172"/>
    </location>
</feature>
<dbReference type="InterPro" id="IPR002925">
    <property type="entry name" value="Dienelactn_hydro"/>
</dbReference>